<organism evidence="3 4">
    <name type="scientific">Pseudoalteromonas rubra</name>
    <dbReference type="NCBI Taxonomy" id="43658"/>
    <lineage>
        <taxon>Bacteria</taxon>
        <taxon>Pseudomonadati</taxon>
        <taxon>Pseudomonadota</taxon>
        <taxon>Gammaproteobacteria</taxon>
        <taxon>Alteromonadales</taxon>
        <taxon>Pseudoalteromonadaceae</taxon>
        <taxon>Pseudoalteromonas</taxon>
    </lineage>
</organism>
<dbReference type="Gene3D" id="3.30.70.330">
    <property type="match status" value="1"/>
</dbReference>
<dbReference type="AlphaFoldDB" id="A0A0U2X7E1"/>
<gene>
    <name evidence="3" type="ORF">AT705_13810</name>
</gene>
<proteinExistence type="predicted"/>
<dbReference type="InterPro" id="IPR035979">
    <property type="entry name" value="RBD_domain_sf"/>
</dbReference>
<name>A0A0U2X7E1_9GAMM</name>
<dbReference type="Proteomes" id="UP000069015">
    <property type="component" value="Chromosome 1"/>
</dbReference>
<evidence type="ECO:0000313" key="4">
    <source>
        <dbReference type="Proteomes" id="UP000069015"/>
    </source>
</evidence>
<protein>
    <submittedName>
        <fullName evidence="3">RNA-binding protein</fullName>
    </submittedName>
</protein>
<evidence type="ECO:0000313" key="3">
    <source>
        <dbReference type="EMBL" id="ALU43924.1"/>
    </source>
</evidence>
<dbReference type="PROSITE" id="PS50102">
    <property type="entry name" value="RRM"/>
    <property type="match status" value="1"/>
</dbReference>
<dbReference type="InterPro" id="IPR000504">
    <property type="entry name" value="RRM_dom"/>
</dbReference>
<feature type="transmembrane region" description="Helical" evidence="1">
    <location>
        <begin position="33"/>
        <end position="52"/>
    </location>
</feature>
<dbReference type="GO" id="GO:0003723">
    <property type="term" value="F:RNA binding"/>
    <property type="evidence" value="ECO:0007669"/>
    <property type="project" value="InterPro"/>
</dbReference>
<feature type="domain" description="RRM" evidence="2">
    <location>
        <begin position="70"/>
        <end position="147"/>
    </location>
</feature>
<evidence type="ECO:0000259" key="2">
    <source>
        <dbReference type="PROSITE" id="PS50102"/>
    </source>
</evidence>
<dbReference type="PANTHER" id="PTHR15241:SF304">
    <property type="entry name" value="RRM DOMAIN-CONTAINING PROTEIN"/>
    <property type="match status" value="1"/>
</dbReference>
<dbReference type="SMART" id="SM00360">
    <property type="entry name" value="RRM"/>
    <property type="match status" value="1"/>
</dbReference>
<accession>A0A0U2X7E1</accession>
<dbReference type="RefSeq" id="WP_058797010.1">
    <property type="nucleotide sequence ID" value="NZ_CP013611.1"/>
</dbReference>
<dbReference type="EMBL" id="CP013611">
    <property type="protein sequence ID" value="ALU43924.1"/>
    <property type="molecule type" value="Genomic_DNA"/>
</dbReference>
<dbReference type="Pfam" id="PF00076">
    <property type="entry name" value="RRM_1"/>
    <property type="match status" value="1"/>
</dbReference>
<dbReference type="InterPro" id="IPR012677">
    <property type="entry name" value="Nucleotide-bd_a/b_plait_sf"/>
</dbReference>
<dbReference type="PANTHER" id="PTHR15241">
    <property type="entry name" value="TRANSFORMER-2-RELATED"/>
    <property type="match status" value="1"/>
</dbReference>
<evidence type="ECO:0000256" key="1">
    <source>
        <dbReference type="SAM" id="Phobius"/>
    </source>
</evidence>
<dbReference type="SUPFAM" id="SSF54928">
    <property type="entry name" value="RNA-binding domain, RBD"/>
    <property type="match status" value="1"/>
</dbReference>
<sequence length="158" mass="17349">MNILDRKTLFTVLLLAILSYALGHFVLLNSQVDPALLLALGIIIGGIASAFASSTGNTGSSSISGSVETTTLYVGNLPYRANEQVVRDLFEEKGQVFSVRLLKDKNTGKRRGFGFVEMPQPDALKAINELNESEFQQRTLKVREAKQKQESLTTNDQD</sequence>
<reference evidence="3 4" key="1">
    <citation type="submission" date="2015-12" db="EMBL/GenBank/DDBJ databases">
        <title>Complete genome sequence of Pseudoalteromonas rubra SCSIO 6842, harboring a conjugative plasmid.</title>
        <authorList>
            <person name="Li B."/>
            <person name="Wang X."/>
        </authorList>
    </citation>
    <scope>NUCLEOTIDE SEQUENCE [LARGE SCALE GENOMIC DNA]</scope>
    <source>
        <strain evidence="3 4">SCSIO 6842</strain>
    </source>
</reference>
<keyword evidence="1" id="KW-0812">Transmembrane</keyword>
<keyword evidence="1" id="KW-0472">Membrane</keyword>
<keyword evidence="1" id="KW-1133">Transmembrane helix</keyword>
<dbReference type="KEGG" id="prr:AT705_13810"/>